<dbReference type="FunFam" id="1.10.1520.10:FF:000018">
    <property type="entry name" value="RNase III domain protein"/>
    <property type="match status" value="1"/>
</dbReference>
<comment type="caution">
    <text evidence="3">The sequence shown here is derived from an EMBL/GenBank/DDBJ whole genome shotgun (WGS) entry which is preliminary data.</text>
</comment>
<dbReference type="GO" id="GO:0032543">
    <property type="term" value="P:mitochondrial translation"/>
    <property type="evidence" value="ECO:0007669"/>
    <property type="project" value="InterPro"/>
</dbReference>
<dbReference type="PANTHER" id="PTHR28160">
    <property type="entry name" value="54S RIBOSOMAL PROTEIN L15, MITOCHONDRIAL"/>
    <property type="match status" value="1"/>
</dbReference>
<sequence length="274" mass="30412">MPLQPCRSALTRGRHALRLAPSCVRSYSTIDAIRASSASESTPTTPTPESFKIPEAGTTTAAQSSSGRAPRWSQTPEGMKAPMQLDHAKRPHNKIWLVNSSPERLDAMYVRLLGPRGDKVLPEELKWLAVTHKSFDQGRRGFNDRLAMMGKFTLMMEASKMIISQEPRAPEPGPPGSRKPFEHEQLAHVDNLSLQNPRDFLDKEKMYKLAEATGLIDVLRWKPRLTNRLQASGVETVANSAIYAIVGAITLQHGSVIASEFARNKILARMLRGH</sequence>
<evidence type="ECO:0000256" key="1">
    <source>
        <dbReference type="SAM" id="MobiDB-lite"/>
    </source>
</evidence>
<dbReference type="GO" id="GO:0005762">
    <property type="term" value="C:mitochondrial large ribosomal subunit"/>
    <property type="evidence" value="ECO:0007669"/>
    <property type="project" value="InterPro"/>
</dbReference>
<proteinExistence type="predicted"/>
<dbReference type="GO" id="GO:0004525">
    <property type="term" value="F:ribonuclease III activity"/>
    <property type="evidence" value="ECO:0007669"/>
    <property type="project" value="InterPro"/>
</dbReference>
<dbReference type="InterPro" id="IPR040030">
    <property type="entry name" value="Ribosomal_mL57"/>
</dbReference>
<feature type="region of interest" description="Disordered" evidence="1">
    <location>
        <begin position="35"/>
        <end position="78"/>
    </location>
</feature>
<dbReference type="Proteomes" id="UP001175261">
    <property type="component" value="Unassembled WGS sequence"/>
</dbReference>
<feature type="compositionally biased region" description="Polar residues" evidence="1">
    <location>
        <begin position="57"/>
        <end position="76"/>
    </location>
</feature>
<dbReference type="AlphaFoldDB" id="A0AA39L446"/>
<accession>A0AA39L446</accession>
<dbReference type="EMBL" id="JAPDFR010000009">
    <property type="protein sequence ID" value="KAK0383806.1"/>
    <property type="molecule type" value="Genomic_DNA"/>
</dbReference>
<evidence type="ECO:0000313" key="3">
    <source>
        <dbReference type="EMBL" id="KAK0383806.1"/>
    </source>
</evidence>
<dbReference type="SUPFAM" id="SSF69065">
    <property type="entry name" value="RNase III domain-like"/>
    <property type="match status" value="1"/>
</dbReference>
<name>A0AA39L446_SARSR</name>
<feature type="domain" description="RNase III" evidence="2">
    <location>
        <begin position="123"/>
        <end position="269"/>
    </location>
</feature>
<dbReference type="InterPro" id="IPR036389">
    <property type="entry name" value="RNase_III_sf"/>
</dbReference>
<organism evidence="3 4">
    <name type="scientific">Sarocladium strictum</name>
    <name type="common">Black bundle disease fungus</name>
    <name type="synonym">Acremonium strictum</name>
    <dbReference type="NCBI Taxonomy" id="5046"/>
    <lineage>
        <taxon>Eukaryota</taxon>
        <taxon>Fungi</taxon>
        <taxon>Dikarya</taxon>
        <taxon>Ascomycota</taxon>
        <taxon>Pezizomycotina</taxon>
        <taxon>Sordariomycetes</taxon>
        <taxon>Hypocreomycetidae</taxon>
        <taxon>Hypocreales</taxon>
        <taxon>Sarocladiaceae</taxon>
        <taxon>Sarocladium</taxon>
    </lineage>
</organism>
<reference evidence="3" key="1">
    <citation type="submission" date="2022-10" db="EMBL/GenBank/DDBJ databases">
        <title>Determination and structural analysis of whole genome sequence of Sarocladium strictum F4-1.</title>
        <authorList>
            <person name="Hu L."/>
            <person name="Jiang Y."/>
        </authorList>
    </citation>
    <scope>NUCLEOTIDE SEQUENCE</scope>
    <source>
        <strain evidence="3">F4-1</strain>
    </source>
</reference>
<keyword evidence="4" id="KW-1185">Reference proteome</keyword>
<dbReference type="GO" id="GO:0003735">
    <property type="term" value="F:structural constituent of ribosome"/>
    <property type="evidence" value="ECO:0007669"/>
    <property type="project" value="InterPro"/>
</dbReference>
<dbReference type="Gene3D" id="1.10.1520.10">
    <property type="entry name" value="Ribonuclease III domain"/>
    <property type="match status" value="1"/>
</dbReference>
<dbReference type="GO" id="GO:0006396">
    <property type="term" value="P:RNA processing"/>
    <property type="evidence" value="ECO:0007669"/>
    <property type="project" value="InterPro"/>
</dbReference>
<evidence type="ECO:0000259" key="2">
    <source>
        <dbReference type="Pfam" id="PF14622"/>
    </source>
</evidence>
<dbReference type="Pfam" id="PF14622">
    <property type="entry name" value="Ribonucleas_3_3"/>
    <property type="match status" value="1"/>
</dbReference>
<protein>
    <recommendedName>
        <fullName evidence="2">RNase III domain-containing protein</fullName>
    </recommendedName>
</protein>
<feature type="compositionally biased region" description="Low complexity" evidence="1">
    <location>
        <begin position="35"/>
        <end position="50"/>
    </location>
</feature>
<evidence type="ECO:0000313" key="4">
    <source>
        <dbReference type="Proteomes" id="UP001175261"/>
    </source>
</evidence>
<gene>
    <name evidence="3" type="ORF">NLU13_9717</name>
</gene>
<dbReference type="PANTHER" id="PTHR28160:SF1">
    <property type="entry name" value="LARGE RIBOSOMAL SUBUNIT PROTEIN ML57"/>
    <property type="match status" value="1"/>
</dbReference>
<dbReference type="InterPro" id="IPR000999">
    <property type="entry name" value="RNase_III_dom"/>
</dbReference>